<evidence type="ECO:0000256" key="11">
    <source>
        <dbReference type="ARBA" id="ARBA00023014"/>
    </source>
</evidence>
<keyword evidence="6" id="KW-0004">4Fe-4S</keyword>
<evidence type="ECO:0000256" key="2">
    <source>
        <dbReference type="ARBA" id="ARBA00001966"/>
    </source>
</evidence>
<keyword evidence="12" id="KW-0234">DNA repair</keyword>
<evidence type="ECO:0000256" key="7">
    <source>
        <dbReference type="ARBA" id="ARBA00022723"/>
    </source>
</evidence>
<feature type="region of interest" description="Disordered" evidence="14">
    <location>
        <begin position="1"/>
        <end position="66"/>
    </location>
</feature>
<dbReference type="SUPFAM" id="SSF55811">
    <property type="entry name" value="Nudix"/>
    <property type="match status" value="1"/>
</dbReference>
<dbReference type="Proteomes" id="UP001219525">
    <property type="component" value="Unassembled WGS sequence"/>
</dbReference>
<comment type="catalytic activity">
    <reaction evidence="1">
        <text>Hydrolyzes free adenine bases from 7,8-dihydro-8-oxoguanine:adenine mismatched double-stranded DNA, leaving an apurinic site.</text>
        <dbReference type="EC" id="3.2.2.31"/>
    </reaction>
</comment>
<dbReference type="InterPro" id="IPR015797">
    <property type="entry name" value="NUDIX_hydrolase-like_dom_sf"/>
</dbReference>
<dbReference type="SMART" id="SM00478">
    <property type="entry name" value="ENDO3c"/>
    <property type="match status" value="1"/>
</dbReference>
<evidence type="ECO:0000256" key="5">
    <source>
        <dbReference type="ARBA" id="ARBA00022023"/>
    </source>
</evidence>
<evidence type="ECO:0000256" key="3">
    <source>
        <dbReference type="ARBA" id="ARBA00008343"/>
    </source>
</evidence>
<reference evidence="16" key="1">
    <citation type="submission" date="2023-03" db="EMBL/GenBank/DDBJ databases">
        <title>Massive genome expansion in bonnet fungi (Mycena s.s.) driven by repeated elements and novel gene families across ecological guilds.</title>
        <authorList>
            <consortium name="Lawrence Berkeley National Laboratory"/>
            <person name="Harder C.B."/>
            <person name="Miyauchi S."/>
            <person name="Viragh M."/>
            <person name="Kuo A."/>
            <person name="Thoen E."/>
            <person name="Andreopoulos B."/>
            <person name="Lu D."/>
            <person name="Skrede I."/>
            <person name="Drula E."/>
            <person name="Henrissat B."/>
            <person name="Morin E."/>
            <person name="Kohler A."/>
            <person name="Barry K."/>
            <person name="LaButti K."/>
            <person name="Morin E."/>
            <person name="Salamov A."/>
            <person name="Lipzen A."/>
            <person name="Mereny Z."/>
            <person name="Hegedus B."/>
            <person name="Baldrian P."/>
            <person name="Stursova M."/>
            <person name="Weitz H."/>
            <person name="Taylor A."/>
            <person name="Grigoriev I.V."/>
            <person name="Nagy L.G."/>
            <person name="Martin F."/>
            <person name="Kauserud H."/>
        </authorList>
    </citation>
    <scope>NUCLEOTIDE SEQUENCE</scope>
    <source>
        <strain evidence="16">9144</strain>
    </source>
</reference>
<keyword evidence="17" id="KW-1185">Reference proteome</keyword>
<dbReference type="InterPro" id="IPR044298">
    <property type="entry name" value="MIG/MutY"/>
</dbReference>
<evidence type="ECO:0000256" key="9">
    <source>
        <dbReference type="ARBA" id="ARBA00022801"/>
    </source>
</evidence>
<dbReference type="EMBL" id="JARJCW010000037">
    <property type="protein sequence ID" value="KAJ7207083.1"/>
    <property type="molecule type" value="Genomic_DNA"/>
</dbReference>
<sequence>MGKRKLDSDDDFSDSDYQFYASSEPKTRKKRSSSRPHSDKKTRHKLDASEDLSPTPPHTKNTHTIKTTDITAIRSALLQWYSTVHDSRNMPWRKRYDPTLGREGRAQRAYEVWISEIMLQQTQVATVIPYYNRWIEKFPTIRDLAIASIDEVNALWKGLGYYSRASRLLTGAQKAVSDHTGRLPDNAKDLQAHIPGIGRYSAGAISSIAYGENAPVLDGNVTRLLSRLLALHASPKAKTTLDILWAAAAAMVDGLDSTLASTNESAQYPGDINQALIELGSTVCKVRDPNCTGCPLRLWCAANTNMKAPTPMAVTDIEDLCAICVPLAEGADVTAYPLRVNKKKVREEFDIVNVVEWRRGSDRRFLLVRRPQGGLLAGLDEFPTTPNVGVSLAPARLAKIPQQILSTLLHASIRLGDADILQITKVQPAGDVVHVFSHIKKTYRVQWVLLEGTPEPPRLASPRDAGKETGWCRSRTAGAVPSSEWVPLEAVAAKNITTGVTKIWNLCRTLWEKGDE</sequence>
<evidence type="ECO:0000256" key="6">
    <source>
        <dbReference type="ARBA" id="ARBA00022485"/>
    </source>
</evidence>
<dbReference type="Pfam" id="PF00730">
    <property type="entry name" value="HhH-GPD"/>
    <property type="match status" value="1"/>
</dbReference>
<evidence type="ECO:0000313" key="17">
    <source>
        <dbReference type="Proteomes" id="UP001219525"/>
    </source>
</evidence>
<dbReference type="InterPro" id="IPR003265">
    <property type="entry name" value="HhH-GPD_domain"/>
</dbReference>
<comment type="similarity">
    <text evidence="3">Belongs to the Nth/MutY family.</text>
</comment>
<dbReference type="InterPro" id="IPR023170">
    <property type="entry name" value="HhH_base_excis_C"/>
</dbReference>
<proteinExistence type="inferred from homology"/>
<dbReference type="EC" id="3.2.2.31" evidence="4"/>
<evidence type="ECO:0000256" key="1">
    <source>
        <dbReference type="ARBA" id="ARBA00000843"/>
    </source>
</evidence>
<feature type="compositionally biased region" description="Basic residues" evidence="14">
    <location>
        <begin position="27"/>
        <end position="44"/>
    </location>
</feature>
<dbReference type="InterPro" id="IPR004036">
    <property type="entry name" value="Endonuclease-III-like_CS2"/>
</dbReference>
<keyword evidence="10" id="KW-0408">Iron</keyword>
<evidence type="ECO:0000313" key="16">
    <source>
        <dbReference type="EMBL" id="KAJ7207083.1"/>
    </source>
</evidence>
<dbReference type="GO" id="GO:0032357">
    <property type="term" value="F:oxidized purine DNA binding"/>
    <property type="evidence" value="ECO:0007669"/>
    <property type="project" value="TreeGrafter"/>
</dbReference>
<keyword evidence="9" id="KW-0378">Hydrolase</keyword>
<accession>A0AAD6VDZ3</accession>
<dbReference type="GO" id="GO:0005634">
    <property type="term" value="C:nucleus"/>
    <property type="evidence" value="ECO:0007669"/>
    <property type="project" value="TreeGrafter"/>
</dbReference>
<feature type="domain" description="HhH-GPD" evidence="15">
    <location>
        <begin position="118"/>
        <end position="282"/>
    </location>
</feature>
<gene>
    <name evidence="16" type="ORF">GGX14DRAFT_551436</name>
</gene>
<dbReference type="SUPFAM" id="SSF48150">
    <property type="entry name" value="DNA-glycosylase"/>
    <property type="match status" value="1"/>
</dbReference>
<evidence type="ECO:0000256" key="8">
    <source>
        <dbReference type="ARBA" id="ARBA00022763"/>
    </source>
</evidence>
<dbReference type="GO" id="GO:0034039">
    <property type="term" value="F:8-oxo-7,8-dihydroguanine DNA N-glycosylase activity"/>
    <property type="evidence" value="ECO:0007669"/>
    <property type="project" value="TreeGrafter"/>
</dbReference>
<evidence type="ECO:0000256" key="10">
    <source>
        <dbReference type="ARBA" id="ARBA00023004"/>
    </source>
</evidence>
<evidence type="ECO:0000256" key="13">
    <source>
        <dbReference type="ARBA" id="ARBA00023295"/>
    </source>
</evidence>
<protein>
    <recommendedName>
        <fullName evidence="5">Adenine DNA glycosylase</fullName>
        <ecNumber evidence="4">3.2.2.31</ecNumber>
    </recommendedName>
</protein>
<evidence type="ECO:0000259" key="15">
    <source>
        <dbReference type="SMART" id="SM00478"/>
    </source>
</evidence>
<dbReference type="GO" id="GO:0000701">
    <property type="term" value="F:purine-specific mismatch base pair DNA N-glycosylase activity"/>
    <property type="evidence" value="ECO:0007669"/>
    <property type="project" value="UniProtKB-EC"/>
</dbReference>
<dbReference type="GO" id="GO:0046872">
    <property type="term" value="F:metal ion binding"/>
    <property type="evidence" value="ECO:0007669"/>
    <property type="project" value="UniProtKB-KW"/>
</dbReference>
<dbReference type="Pfam" id="PF14815">
    <property type="entry name" value="NUDIX_4"/>
    <property type="match status" value="1"/>
</dbReference>
<organism evidence="16 17">
    <name type="scientific">Mycena pura</name>
    <dbReference type="NCBI Taxonomy" id="153505"/>
    <lineage>
        <taxon>Eukaryota</taxon>
        <taxon>Fungi</taxon>
        <taxon>Dikarya</taxon>
        <taxon>Basidiomycota</taxon>
        <taxon>Agaricomycotina</taxon>
        <taxon>Agaricomycetes</taxon>
        <taxon>Agaricomycetidae</taxon>
        <taxon>Agaricales</taxon>
        <taxon>Marasmiineae</taxon>
        <taxon>Mycenaceae</taxon>
        <taxon>Mycena</taxon>
    </lineage>
</organism>
<dbReference type="GO" id="GO:0051539">
    <property type="term" value="F:4 iron, 4 sulfur cluster binding"/>
    <property type="evidence" value="ECO:0007669"/>
    <property type="project" value="UniProtKB-KW"/>
</dbReference>
<dbReference type="Gene3D" id="3.90.79.10">
    <property type="entry name" value="Nucleoside Triphosphate Pyrophosphohydrolase"/>
    <property type="match status" value="1"/>
</dbReference>
<dbReference type="GO" id="GO:0035485">
    <property type="term" value="F:adenine/guanine mispair binding"/>
    <property type="evidence" value="ECO:0007669"/>
    <property type="project" value="TreeGrafter"/>
</dbReference>
<keyword evidence="11" id="KW-0411">Iron-sulfur</keyword>
<dbReference type="GO" id="GO:0006285">
    <property type="term" value="P:base-excision repair, AP site formation"/>
    <property type="evidence" value="ECO:0007669"/>
    <property type="project" value="UniProtKB-ARBA"/>
</dbReference>
<keyword evidence="8" id="KW-0227">DNA damage</keyword>
<dbReference type="Gene3D" id="1.10.1670.10">
    <property type="entry name" value="Helix-hairpin-Helix base-excision DNA repair enzymes (C-terminal)"/>
    <property type="match status" value="1"/>
</dbReference>
<comment type="cofactor">
    <cofactor evidence="2">
        <name>[4Fe-4S] cluster</name>
        <dbReference type="ChEBI" id="CHEBI:49883"/>
    </cofactor>
</comment>
<dbReference type="Gene3D" id="1.10.340.30">
    <property type="entry name" value="Hypothetical protein, domain 2"/>
    <property type="match status" value="1"/>
</dbReference>
<evidence type="ECO:0000256" key="4">
    <source>
        <dbReference type="ARBA" id="ARBA00012045"/>
    </source>
</evidence>
<keyword evidence="7" id="KW-0479">Metal-binding</keyword>
<comment type="caution">
    <text evidence="16">The sequence shown here is derived from an EMBL/GenBank/DDBJ whole genome shotgun (WGS) entry which is preliminary data.</text>
</comment>
<dbReference type="InterPro" id="IPR011257">
    <property type="entry name" value="DNA_glycosylase"/>
</dbReference>
<dbReference type="AlphaFoldDB" id="A0AAD6VDZ3"/>
<dbReference type="GO" id="GO:0006298">
    <property type="term" value="P:mismatch repair"/>
    <property type="evidence" value="ECO:0007669"/>
    <property type="project" value="TreeGrafter"/>
</dbReference>
<dbReference type="PANTHER" id="PTHR42944">
    <property type="entry name" value="ADENINE DNA GLYCOSYLASE"/>
    <property type="match status" value="1"/>
</dbReference>
<name>A0AAD6VDZ3_9AGAR</name>
<evidence type="ECO:0000256" key="14">
    <source>
        <dbReference type="SAM" id="MobiDB-lite"/>
    </source>
</evidence>
<dbReference type="PROSITE" id="PS01155">
    <property type="entry name" value="ENDONUCLEASE_III_2"/>
    <property type="match status" value="1"/>
</dbReference>
<dbReference type="FunFam" id="1.10.340.30:FF:000002">
    <property type="entry name" value="Adenine DNA glycosylase"/>
    <property type="match status" value="1"/>
</dbReference>
<dbReference type="InterPro" id="IPR029119">
    <property type="entry name" value="MutY_C"/>
</dbReference>
<evidence type="ECO:0000256" key="12">
    <source>
        <dbReference type="ARBA" id="ARBA00023204"/>
    </source>
</evidence>
<dbReference type="CDD" id="cd00056">
    <property type="entry name" value="ENDO3c"/>
    <property type="match status" value="1"/>
</dbReference>
<dbReference type="PANTHER" id="PTHR42944:SF1">
    <property type="entry name" value="ADENINE DNA GLYCOSYLASE"/>
    <property type="match status" value="1"/>
</dbReference>
<keyword evidence="13" id="KW-0326">Glycosidase</keyword>